<feature type="transmembrane region" description="Helical" evidence="1">
    <location>
        <begin position="133"/>
        <end position="153"/>
    </location>
</feature>
<evidence type="ECO:0000256" key="1">
    <source>
        <dbReference type="SAM" id="Phobius"/>
    </source>
</evidence>
<organism evidence="2 3">
    <name type="scientific">Astyanax mexicanus</name>
    <name type="common">Blind cave fish</name>
    <name type="synonym">Astyanax fasciatus mexicanus</name>
    <dbReference type="NCBI Taxonomy" id="7994"/>
    <lineage>
        <taxon>Eukaryota</taxon>
        <taxon>Metazoa</taxon>
        <taxon>Chordata</taxon>
        <taxon>Craniata</taxon>
        <taxon>Vertebrata</taxon>
        <taxon>Euteleostomi</taxon>
        <taxon>Actinopterygii</taxon>
        <taxon>Neopterygii</taxon>
        <taxon>Teleostei</taxon>
        <taxon>Ostariophysi</taxon>
        <taxon>Characiformes</taxon>
        <taxon>Characoidei</taxon>
        <taxon>Acestrorhamphidae</taxon>
        <taxon>Acestrorhamphinae</taxon>
        <taxon>Astyanax</taxon>
    </lineage>
</organism>
<proteinExistence type="predicted"/>
<dbReference type="AlphaFoldDB" id="A0A8B9GY42"/>
<dbReference type="Ensembl" id="ENSAMXT00005002379.1">
    <property type="protein sequence ID" value="ENSAMXP00005002148.1"/>
    <property type="gene ID" value="ENSAMXG00005001167.1"/>
</dbReference>
<dbReference type="PANTHER" id="PTHR34488">
    <property type="entry name" value="SI:CH211-245H14.1-RELATED"/>
    <property type="match status" value="1"/>
</dbReference>
<keyword evidence="1" id="KW-0812">Transmembrane</keyword>
<evidence type="ECO:0000313" key="2">
    <source>
        <dbReference type="Ensembl" id="ENSAMXP00005002148.1"/>
    </source>
</evidence>
<keyword evidence="1" id="KW-0472">Membrane</keyword>
<sequence>QCVFSVVGEVRFRRCVSGETLGSDDGFIRKLKEKIPRLKEEFNVKNCNVILVFCPVVSRSGTNIEAALKKLQTLSETKPAVLVVLHHTLNPEILVPDSSRSVNRENTLTVDCLFEQDRGLLQCQKNQEALDKITGWINPLVFTLSFICILFFYI</sequence>
<dbReference type="OMA" id="CIMNDEA"/>
<dbReference type="Proteomes" id="UP000694621">
    <property type="component" value="Unplaced"/>
</dbReference>
<protein>
    <submittedName>
        <fullName evidence="2">Uncharacterized protein</fullName>
    </submittedName>
</protein>
<accession>A0A8B9GY42</accession>
<evidence type="ECO:0000313" key="3">
    <source>
        <dbReference type="Proteomes" id="UP000694621"/>
    </source>
</evidence>
<reference evidence="2" key="1">
    <citation type="submission" date="2025-08" db="UniProtKB">
        <authorList>
            <consortium name="Ensembl"/>
        </authorList>
    </citation>
    <scope>IDENTIFICATION</scope>
</reference>
<name>A0A8B9GY42_ASTMX</name>
<keyword evidence="1" id="KW-1133">Transmembrane helix</keyword>
<dbReference type="PANTHER" id="PTHR34488:SF1">
    <property type="entry name" value="SI:CH211-245H14.1-RELATED"/>
    <property type="match status" value="1"/>
</dbReference>